<feature type="domain" description="Septum formation-related" evidence="4">
    <location>
        <begin position="137"/>
        <end position="246"/>
    </location>
</feature>
<dbReference type="Pfam" id="PF13845">
    <property type="entry name" value="Septum_form"/>
    <property type="match status" value="1"/>
</dbReference>
<gene>
    <name evidence="5" type="ORF">G3M58_05215</name>
</gene>
<feature type="transmembrane region" description="Helical" evidence="2">
    <location>
        <begin position="51"/>
        <end position="78"/>
    </location>
</feature>
<evidence type="ECO:0000313" key="5">
    <source>
        <dbReference type="EMBL" id="NEE05831.1"/>
    </source>
</evidence>
<evidence type="ECO:0000259" key="3">
    <source>
        <dbReference type="Pfam" id="PF13828"/>
    </source>
</evidence>
<feature type="region of interest" description="Disordered" evidence="1">
    <location>
        <begin position="1"/>
        <end position="37"/>
    </location>
</feature>
<feature type="transmembrane region" description="Helical" evidence="2">
    <location>
        <begin position="90"/>
        <end position="108"/>
    </location>
</feature>
<evidence type="ECO:0000256" key="2">
    <source>
        <dbReference type="SAM" id="Phobius"/>
    </source>
</evidence>
<sequence length="386" mass="40656">MSIPPSSGSRQPRDPFGPPAANPPQGAPGYGPYGPGGPVGRPYGTPVSVNALAVTALVLGVLCFLPAAGLVLGLIALWQIRRSGQSGRGPAIAGAVLSAVGTVLWVVVLSTGAVSEVWEGFKDGARRGDEVLSLDKGDCFDTPGGLEGDTSDVDRVPCEGRHDAEVFAVVTLPGGAFPGEAKITDLADEKCYALQDQYAMDTWAMPADVDVYYLLPSRVSWRYGDRAITCLFGDTEAELKLTGSLRTDPTTLDTDQVVFLSTANALDTALYEEPGKSPEDDLAAHRAWAGQVHDVLGEQIEALRGHSWQAAARGPLADLVEDMEDAREEWRRASTARDVDTYFAHYDKAYGSVDGPATVTARKALALAATPPASGGDERGTSEAQV</sequence>
<protein>
    <submittedName>
        <fullName evidence="5">DUF4190 domain-containing protein</fullName>
    </submittedName>
</protein>
<evidence type="ECO:0000259" key="4">
    <source>
        <dbReference type="Pfam" id="PF13845"/>
    </source>
</evidence>
<comment type="caution">
    <text evidence="5">The sequence shown here is derived from an EMBL/GenBank/DDBJ whole genome shotgun (WGS) entry which is preliminary data.</text>
</comment>
<feature type="compositionally biased region" description="Pro residues" evidence="1">
    <location>
        <begin position="15"/>
        <end position="26"/>
    </location>
</feature>
<dbReference type="InterPro" id="IPR025241">
    <property type="entry name" value="DUF4190"/>
</dbReference>
<name>A0A6G3WK38_9ACTN</name>
<feature type="compositionally biased region" description="Polar residues" evidence="1">
    <location>
        <begin position="1"/>
        <end position="10"/>
    </location>
</feature>
<dbReference type="Pfam" id="PF13828">
    <property type="entry name" value="DUF4190"/>
    <property type="match status" value="1"/>
</dbReference>
<keyword evidence="2" id="KW-1133">Transmembrane helix</keyword>
<dbReference type="InterPro" id="IPR026004">
    <property type="entry name" value="Septum_form"/>
</dbReference>
<feature type="domain" description="DUF4190" evidence="3">
    <location>
        <begin position="52"/>
        <end position="107"/>
    </location>
</feature>
<feature type="compositionally biased region" description="Gly residues" evidence="1">
    <location>
        <begin position="28"/>
        <end position="37"/>
    </location>
</feature>
<organism evidence="5">
    <name type="scientific">Streptomyces sp. SID7499</name>
    <dbReference type="NCBI Taxonomy" id="2706086"/>
    <lineage>
        <taxon>Bacteria</taxon>
        <taxon>Bacillati</taxon>
        <taxon>Actinomycetota</taxon>
        <taxon>Actinomycetes</taxon>
        <taxon>Kitasatosporales</taxon>
        <taxon>Streptomycetaceae</taxon>
        <taxon>Streptomyces</taxon>
    </lineage>
</organism>
<keyword evidence="2" id="KW-0472">Membrane</keyword>
<accession>A0A6G3WK38</accession>
<evidence type="ECO:0000256" key="1">
    <source>
        <dbReference type="SAM" id="MobiDB-lite"/>
    </source>
</evidence>
<dbReference type="EMBL" id="JAAGMN010000562">
    <property type="protein sequence ID" value="NEE05831.1"/>
    <property type="molecule type" value="Genomic_DNA"/>
</dbReference>
<proteinExistence type="predicted"/>
<reference evidence="5" key="1">
    <citation type="submission" date="2020-01" db="EMBL/GenBank/DDBJ databases">
        <title>Insect and environment-associated Actinomycetes.</title>
        <authorList>
            <person name="Currrie C."/>
            <person name="Chevrette M."/>
            <person name="Carlson C."/>
            <person name="Stubbendieck R."/>
            <person name="Wendt-Pienkowski E."/>
        </authorList>
    </citation>
    <scope>NUCLEOTIDE SEQUENCE</scope>
    <source>
        <strain evidence="5">SID7499</strain>
    </source>
</reference>
<keyword evidence="2" id="KW-0812">Transmembrane</keyword>
<dbReference type="AlphaFoldDB" id="A0A6G3WK38"/>